<proteinExistence type="predicted"/>
<reference evidence="1 2" key="1">
    <citation type="submission" date="2013-01" db="EMBL/GenBank/DDBJ databases">
        <authorList>
            <person name="Harkins D.M."/>
            <person name="Durkin A.S."/>
            <person name="Brinkac L.M."/>
            <person name="Haft D.H."/>
            <person name="Selengut J.D."/>
            <person name="Sanka R."/>
            <person name="DePew J."/>
            <person name="Purushe J."/>
            <person name="Tulsiani S.M."/>
            <person name="Graham G.C."/>
            <person name="Burns M.-A."/>
            <person name="Dohnt M.F."/>
            <person name="Smythe L.D."/>
            <person name="McKay D.B."/>
            <person name="Craig S.B."/>
            <person name="Vinetz J.M."/>
            <person name="Sutton G.G."/>
            <person name="Nierman W.C."/>
            <person name="Fouts D.E."/>
        </authorList>
    </citation>
    <scope>NUCLEOTIDE SEQUENCE [LARGE SCALE GENOMIC DNA]</scope>
    <source>
        <strain evidence="1 2">LT2116</strain>
    </source>
</reference>
<comment type="caution">
    <text evidence="1">The sequence shown here is derived from an EMBL/GenBank/DDBJ whole genome shotgun (WGS) entry which is preliminary data.</text>
</comment>
<organism evidence="1 2">
    <name type="scientific">Leptospira weilii serovar Topaz str. LT2116</name>
    <dbReference type="NCBI Taxonomy" id="1088540"/>
    <lineage>
        <taxon>Bacteria</taxon>
        <taxon>Pseudomonadati</taxon>
        <taxon>Spirochaetota</taxon>
        <taxon>Spirochaetia</taxon>
        <taxon>Leptospirales</taxon>
        <taxon>Leptospiraceae</taxon>
        <taxon>Leptospira</taxon>
    </lineage>
</organism>
<dbReference type="Proteomes" id="UP000011770">
    <property type="component" value="Unassembled WGS sequence"/>
</dbReference>
<evidence type="ECO:0000313" key="1">
    <source>
        <dbReference type="EMBL" id="EMF79712.1"/>
    </source>
</evidence>
<dbReference type="AlphaFoldDB" id="M3FGX8"/>
<protein>
    <submittedName>
        <fullName evidence="1">Uncharacterized protein</fullName>
    </submittedName>
</protein>
<evidence type="ECO:0000313" key="2">
    <source>
        <dbReference type="Proteomes" id="UP000011770"/>
    </source>
</evidence>
<sequence>MSRVKKLKFYSKSFIKSLFQNVGTIAAIRKDSNKIEWFWDGLFILLIVFLR</sequence>
<accession>M3FGX8</accession>
<gene>
    <name evidence="1" type="ORF">LEP1GSC188_1552</name>
</gene>
<name>M3FGX8_9LEPT</name>
<dbReference type="EMBL" id="AHOR02000076">
    <property type="protein sequence ID" value="EMF79712.1"/>
    <property type="molecule type" value="Genomic_DNA"/>
</dbReference>